<dbReference type="SUPFAM" id="SSF89623">
    <property type="entry name" value="Ribose/Galactose isomerase RpiB/AlsB"/>
    <property type="match status" value="1"/>
</dbReference>
<dbReference type="Proteomes" id="UP000325286">
    <property type="component" value="Chromosome"/>
</dbReference>
<sequence>MPHTDSPLRVALGGDHAGFPLKQLVAQLLSDSASENLPAVQLHDCGAFDETRSDYPDFAVAVAAELVHGRADRGILVCGSGVGVSVAANKIDGIRAAVCHDTYTAHQGVEHDDMNVLCIGGRVIGSELAMEIIRSFLNARYEPQDRHARRLEKVLKIERDGLPQA</sequence>
<dbReference type="RefSeq" id="WP_068131765.1">
    <property type="nucleotide sequence ID" value="NZ_CP042914.1"/>
</dbReference>
<dbReference type="InterPro" id="IPR051812">
    <property type="entry name" value="SPI_LacAB/RpiB"/>
</dbReference>
<evidence type="ECO:0000313" key="4">
    <source>
        <dbReference type="EMBL" id="QEG41441.1"/>
    </source>
</evidence>
<reference evidence="4 5" key="1">
    <citation type="submission" date="2019-08" db="EMBL/GenBank/DDBJ databases">
        <title>Deep-cultivation of Planctomycetes and their phenomic and genomic characterization uncovers novel biology.</title>
        <authorList>
            <person name="Wiegand S."/>
            <person name="Jogler M."/>
            <person name="Boedeker C."/>
            <person name="Pinto D."/>
            <person name="Vollmers J."/>
            <person name="Rivas-Marin E."/>
            <person name="Kohn T."/>
            <person name="Peeters S.H."/>
            <person name="Heuer A."/>
            <person name="Rast P."/>
            <person name="Oberbeckmann S."/>
            <person name="Bunk B."/>
            <person name="Jeske O."/>
            <person name="Meyerdierks A."/>
            <person name="Storesund J.E."/>
            <person name="Kallscheuer N."/>
            <person name="Luecker S."/>
            <person name="Lage O.M."/>
            <person name="Pohl T."/>
            <person name="Merkel B.J."/>
            <person name="Hornburger P."/>
            <person name="Mueller R.-W."/>
            <person name="Bruemmer F."/>
            <person name="Labrenz M."/>
            <person name="Spormann A.M."/>
            <person name="Op den Camp H."/>
            <person name="Overmann J."/>
            <person name="Amann R."/>
            <person name="Jetten M.S.M."/>
            <person name="Mascher T."/>
            <person name="Medema M.H."/>
            <person name="Devos D.P."/>
            <person name="Kaster A.-K."/>
            <person name="Ovreas L."/>
            <person name="Rohde M."/>
            <person name="Galperin M.Y."/>
            <person name="Jogler C."/>
        </authorList>
    </citation>
    <scope>NUCLEOTIDE SEQUENCE [LARGE SCALE GENOMIC DNA]</scope>
    <source>
        <strain evidence="4 5">UC8</strain>
    </source>
</reference>
<dbReference type="InterPro" id="IPR036569">
    <property type="entry name" value="RpiB_LacA_LacB_sf"/>
</dbReference>
<gene>
    <name evidence="4" type="primary">rpiB</name>
    <name evidence="4" type="ORF">UC8_34620</name>
</gene>
<dbReference type="OrthoDB" id="1778624at2"/>
<dbReference type="InterPro" id="IPR003500">
    <property type="entry name" value="RpiB_LacA_LacB"/>
</dbReference>
<feature type="active site" description="Proton acceptor" evidence="3">
    <location>
        <position position="78"/>
    </location>
</feature>
<dbReference type="Pfam" id="PF02502">
    <property type="entry name" value="LacAB_rpiB"/>
    <property type="match status" value="1"/>
</dbReference>
<dbReference type="NCBIfam" id="TIGR00689">
    <property type="entry name" value="rpiB_lacA_lacB"/>
    <property type="match status" value="1"/>
</dbReference>
<evidence type="ECO:0000256" key="2">
    <source>
        <dbReference type="ARBA" id="ARBA00023235"/>
    </source>
</evidence>
<name>A0A5B9R4P1_9BACT</name>
<dbReference type="NCBIfam" id="TIGR01120">
    <property type="entry name" value="rpiB"/>
    <property type="match status" value="1"/>
</dbReference>
<comment type="similarity">
    <text evidence="1">Belongs to the LacAB/RpiB family.</text>
</comment>
<dbReference type="EMBL" id="CP042914">
    <property type="protein sequence ID" value="QEG41441.1"/>
    <property type="molecule type" value="Genomic_DNA"/>
</dbReference>
<organism evidence="4 5">
    <name type="scientific">Roseimaritima ulvae</name>
    <dbReference type="NCBI Taxonomy" id="980254"/>
    <lineage>
        <taxon>Bacteria</taxon>
        <taxon>Pseudomonadati</taxon>
        <taxon>Planctomycetota</taxon>
        <taxon>Planctomycetia</taxon>
        <taxon>Pirellulales</taxon>
        <taxon>Pirellulaceae</taxon>
        <taxon>Roseimaritima</taxon>
    </lineage>
</organism>
<keyword evidence="5" id="KW-1185">Reference proteome</keyword>
<dbReference type="EC" id="5.3.1.6" evidence="4"/>
<dbReference type="PIRSF" id="PIRSF005384">
    <property type="entry name" value="RpiB_LacA_B"/>
    <property type="match status" value="1"/>
</dbReference>
<dbReference type="GO" id="GO:0005975">
    <property type="term" value="P:carbohydrate metabolic process"/>
    <property type="evidence" value="ECO:0007669"/>
    <property type="project" value="InterPro"/>
</dbReference>
<protein>
    <submittedName>
        <fullName evidence="4">Ribose-5-phosphate isomerase B</fullName>
        <ecNumber evidence="4">5.3.1.6</ecNumber>
    </submittedName>
</protein>
<dbReference type="Gene3D" id="3.40.1400.10">
    <property type="entry name" value="Sugar-phosphate isomerase, RpiB/LacA/LacB"/>
    <property type="match status" value="1"/>
</dbReference>
<evidence type="ECO:0000256" key="1">
    <source>
        <dbReference type="ARBA" id="ARBA00008754"/>
    </source>
</evidence>
<feature type="active site" description="Proton donor" evidence="3">
    <location>
        <position position="111"/>
    </location>
</feature>
<dbReference type="PANTHER" id="PTHR43732">
    <property type="entry name" value="RIBOSE 5-PHOSPHATE ISOMERASE-RELATED"/>
    <property type="match status" value="1"/>
</dbReference>
<dbReference type="InterPro" id="IPR004785">
    <property type="entry name" value="RpiB"/>
</dbReference>
<dbReference type="GO" id="GO:0004751">
    <property type="term" value="F:ribose-5-phosphate isomerase activity"/>
    <property type="evidence" value="ECO:0007669"/>
    <property type="project" value="UniProtKB-EC"/>
</dbReference>
<dbReference type="PANTHER" id="PTHR43732:SF1">
    <property type="entry name" value="RIBOSE 5-PHOSPHATE ISOMERASE"/>
    <property type="match status" value="1"/>
</dbReference>
<keyword evidence="2 4" id="KW-0413">Isomerase</keyword>
<dbReference type="KEGG" id="rul:UC8_34620"/>
<dbReference type="NCBIfam" id="NF004051">
    <property type="entry name" value="PRK05571.1"/>
    <property type="match status" value="1"/>
</dbReference>
<accession>A0A5B9R4P1</accession>
<dbReference type="AlphaFoldDB" id="A0A5B9R4P1"/>
<proteinExistence type="inferred from homology"/>
<evidence type="ECO:0000313" key="5">
    <source>
        <dbReference type="Proteomes" id="UP000325286"/>
    </source>
</evidence>
<evidence type="ECO:0000256" key="3">
    <source>
        <dbReference type="PIRSR" id="PIRSR005384-1"/>
    </source>
</evidence>